<dbReference type="PANTHER" id="PTHR11142">
    <property type="entry name" value="PSEUDOURIDYLATE SYNTHASE"/>
    <property type="match status" value="1"/>
</dbReference>
<evidence type="ECO:0000256" key="3">
    <source>
        <dbReference type="ARBA" id="ARBA00023235"/>
    </source>
</evidence>
<gene>
    <name evidence="4" type="primary">truA</name>
    <name evidence="7" type="ORF">JOC95_004383</name>
</gene>
<comment type="catalytic activity">
    <reaction evidence="4 5">
        <text>uridine(38/39/40) in tRNA = pseudouridine(38/39/40) in tRNA</text>
        <dbReference type="Rhea" id="RHEA:22376"/>
        <dbReference type="Rhea" id="RHEA-COMP:10085"/>
        <dbReference type="Rhea" id="RHEA-COMP:10087"/>
        <dbReference type="ChEBI" id="CHEBI:65314"/>
        <dbReference type="ChEBI" id="CHEBI:65315"/>
        <dbReference type="EC" id="5.4.99.12"/>
    </reaction>
</comment>
<evidence type="ECO:0000256" key="5">
    <source>
        <dbReference type="RuleBase" id="RU003792"/>
    </source>
</evidence>
<dbReference type="Pfam" id="PF01416">
    <property type="entry name" value="PseudoU_synth_1"/>
    <property type="match status" value="2"/>
</dbReference>
<feature type="active site" description="Nucleophile" evidence="4">
    <location>
        <position position="53"/>
    </location>
</feature>
<evidence type="ECO:0000313" key="7">
    <source>
        <dbReference type="EMBL" id="MBM7622463.1"/>
    </source>
</evidence>
<name>A0ABS2P6X4_9BACI</name>
<organism evidence="7 8">
    <name type="scientific">Sutcliffiella tianshenii</name>
    <dbReference type="NCBI Taxonomy" id="1463404"/>
    <lineage>
        <taxon>Bacteria</taxon>
        <taxon>Bacillati</taxon>
        <taxon>Bacillota</taxon>
        <taxon>Bacilli</taxon>
        <taxon>Bacillales</taxon>
        <taxon>Bacillaceae</taxon>
        <taxon>Sutcliffiella</taxon>
    </lineage>
</organism>
<dbReference type="InterPro" id="IPR020094">
    <property type="entry name" value="TruA/RsuA/RluB/E/F_N"/>
</dbReference>
<evidence type="ECO:0000256" key="2">
    <source>
        <dbReference type="ARBA" id="ARBA00022694"/>
    </source>
</evidence>
<dbReference type="Proteomes" id="UP000737402">
    <property type="component" value="Unassembled WGS sequence"/>
</dbReference>
<dbReference type="InterPro" id="IPR020095">
    <property type="entry name" value="PsdUridine_synth_TruA_C"/>
</dbReference>
<protein>
    <recommendedName>
        <fullName evidence="4">tRNA pseudouridine synthase A</fullName>
        <ecNumber evidence="4">5.4.99.12</ecNumber>
    </recommendedName>
    <alternativeName>
        <fullName evidence="4">tRNA pseudouridine(38-40) synthase</fullName>
    </alternativeName>
    <alternativeName>
        <fullName evidence="4">tRNA pseudouridylate synthase I</fullName>
    </alternativeName>
    <alternativeName>
        <fullName evidence="4">tRNA-uridine isomerase I</fullName>
    </alternativeName>
</protein>
<comment type="function">
    <text evidence="4">Formation of pseudouridine at positions 38, 39 and 40 in the anticodon stem and loop of transfer RNAs.</text>
</comment>
<evidence type="ECO:0000259" key="6">
    <source>
        <dbReference type="Pfam" id="PF01416"/>
    </source>
</evidence>
<dbReference type="NCBIfam" id="TIGR00071">
    <property type="entry name" value="hisT_truA"/>
    <property type="match status" value="1"/>
</dbReference>
<dbReference type="HAMAP" id="MF_00171">
    <property type="entry name" value="TruA"/>
    <property type="match status" value="1"/>
</dbReference>
<accession>A0ABS2P6X4</accession>
<dbReference type="InterPro" id="IPR001406">
    <property type="entry name" value="PsdUridine_synth_TruA"/>
</dbReference>
<dbReference type="Gene3D" id="3.30.70.660">
    <property type="entry name" value="Pseudouridine synthase I, catalytic domain, C-terminal subdomain"/>
    <property type="match status" value="1"/>
</dbReference>
<dbReference type="PANTHER" id="PTHR11142:SF0">
    <property type="entry name" value="TRNA PSEUDOURIDINE SYNTHASE-LIKE 1"/>
    <property type="match status" value="1"/>
</dbReference>
<keyword evidence="3 4" id="KW-0413">Isomerase</keyword>
<dbReference type="EMBL" id="JAFBED010000021">
    <property type="protein sequence ID" value="MBM7622463.1"/>
    <property type="molecule type" value="Genomic_DNA"/>
</dbReference>
<dbReference type="GO" id="GO:0160147">
    <property type="term" value="F:tRNA pseudouridine(38-40) synthase activity"/>
    <property type="evidence" value="ECO:0007669"/>
    <property type="project" value="UniProtKB-EC"/>
</dbReference>
<evidence type="ECO:0000313" key="8">
    <source>
        <dbReference type="Proteomes" id="UP000737402"/>
    </source>
</evidence>
<comment type="caution">
    <text evidence="7">The sequence shown here is derived from an EMBL/GenBank/DDBJ whole genome shotgun (WGS) entry which is preliminary data.</text>
</comment>
<dbReference type="InterPro" id="IPR020097">
    <property type="entry name" value="PsdUridine_synth_TruA_a/b_dom"/>
</dbReference>
<feature type="binding site" evidence="4">
    <location>
        <position position="111"/>
    </location>
    <ligand>
        <name>substrate</name>
    </ligand>
</feature>
<evidence type="ECO:0000256" key="1">
    <source>
        <dbReference type="ARBA" id="ARBA00009375"/>
    </source>
</evidence>
<comment type="subunit">
    <text evidence="4">Homodimer.</text>
</comment>
<keyword evidence="2 4" id="KW-0819">tRNA processing</keyword>
<sequence>MNRMKCIISYDGSRFEGYQIQKEKRTVQLELQKALTRIHKGTEIKVSASGRTDAGVHAMGQVIHFDSPLSIPDEAWQKAMNAHLPKDIWVRHVEAVPECFHARFDVVKKEYRYKVSLSKDFDVFHRDQVFHYPYPINSEGMREAARHFLGEHDFTSFCSAKTEVEDKVRTIYELEISEGGEELVFRIVGNGFLYNMVRIIVGTLLEVGQGKKQPKEILAILQSRDRKAAGKTAPAHGLYLWDVVYDDN</sequence>
<dbReference type="SUPFAM" id="SSF55120">
    <property type="entry name" value="Pseudouridine synthase"/>
    <property type="match status" value="1"/>
</dbReference>
<evidence type="ECO:0000256" key="4">
    <source>
        <dbReference type="HAMAP-Rule" id="MF_00171"/>
    </source>
</evidence>
<dbReference type="Gene3D" id="3.30.70.580">
    <property type="entry name" value="Pseudouridine synthase I, catalytic domain, N-terminal subdomain"/>
    <property type="match status" value="1"/>
</dbReference>
<dbReference type="EC" id="5.4.99.12" evidence="4"/>
<dbReference type="RefSeq" id="WP_204420264.1">
    <property type="nucleotide sequence ID" value="NZ_JAFBED010000021.1"/>
</dbReference>
<dbReference type="InterPro" id="IPR020103">
    <property type="entry name" value="PsdUridine_synth_cat_dom_sf"/>
</dbReference>
<comment type="similarity">
    <text evidence="1 4 5">Belongs to the tRNA pseudouridine synthase TruA family.</text>
</comment>
<dbReference type="PIRSF" id="PIRSF001430">
    <property type="entry name" value="tRNA_psdUrid_synth"/>
    <property type="match status" value="1"/>
</dbReference>
<keyword evidence="8" id="KW-1185">Reference proteome</keyword>
<dbReference type="CDD" id="cd02570">
    <property type="entry name" value="PseudoU_synth_EcTruA"/>
    <property type="match status" value="1"/>
</dbReference>
<comment type="caution">
    <text evidence="4">Lacks conserved residue(s) required for the propagation of feature annotation.</text>
</comment>
<feature type="domain" description="Pseudouridine synthase I TruA alpha/beta" evidence="6">
    <location>
        <begin position="8"/>
        <end position="105"/>
    </location>
</feature>
<reference evidence="7 8" key="1">
    <citation type="submission" date="2021-01" db="EMBL/GenBank/DDBJ databases">
        <title>Genomic Encyclopedia of Type Strains, Phase IV (KMG-IV): sequencing the most valuable type-strain genomes for metagenomic binning, comparative biology and taxonomic classification.</title>
        <authorList>
            <person name="Goeker M."/>
        </authorList>
    </citation>
    <scope>NUCLEOTIDE SEQUENCE [LARGE SCALE GENOMIC DNA]</scope>
    <source>
        <strain evidence="7 8">DSM 25879</strain>
    </source>
</reference>
<feature type="domain" description="Pseudouridine synthase I TruA alpha/beta" evidence="6">
    <location>
        <begin position="144"/>
        <end position="246"/>
    </location>
</feature>
<proteinExistence type="inferred from homology"/>